<gene>
    <name evidence="5" type="ORF">SLS63_004643</name>
</gene>
<proteinExistence type="predicted"/>
<dbReference type="Proteomes" id="UP001430848">
    <property type="component" value="Unassembled WGS sequence"/>
</dbReference>
<keyword evidence="2" id="KW-0378">Hydrolase</keyword>
<reference evidence="5 6" key="1">
    <citation type="submission" date="2024-02" db="EMBL/GenBank/DDBJ databases">
        <title>De novo assembly and annotation of 12 fungi associated with fruit tree decline syndrome in Ontario, Canada.</title>
        <authorList>
            <person name="Sulman M."/>
            <person name="Ellouze W."/>
            <person name="Ilyukhin E."/>
        </authorList>
    </citation>
    <scope>NUCLEOTIDE SEQUENCE [LARGE SCALE GENOMIC DNA]</scope>
    <source>
        <strain evidence="5 6">M169</strain>
    </source>
</reference>
<dbReference type="PANTHER" id="PTHR10272:SF14">
    <property type="entry name" value="PAF ACETYLHYDROLASE FAMILY PROTEIN"/>
    <property type="match status" value="1"/>
</dbReference>
<accession>A0ABR1PDT1</accession>
<evidence type="ECO:0000313" key="6">
    <source>
        <dbReference type="Proteomes" id="UP001430848"/>
    </source>
</evidence>
<dbReference type="SUPFAM" id="SSF53474">
    <property type="entry name" value="alpha/beta-Hydrolases"/>
    <property type="match status" value="1"/>
</dbReference>
<dbReference type="Pfam" id="PF03403">
    <property type="entry name" value="PAF-AH_p_II"/>
    <property type="match status" value="1"/>
</dbReference>
<evidence type="ECO:0000256" key="1">
    <source>
        <dbReference type="ARBA" id="ARBA00013201"/>
    </source>
</evidence>
<name>A0ABR1PDT1_DIAER</name>
<dbReference type="EC" id="3.1.1.47" evidence="1"/>
<evidence type="ECO:0000256" key="2">
    <source>
        <dbReference type="ARBA" id="ARBA00022801"/>
    </source>
</evidence>
<sequence length="404" mass="44238">MQSLVPATFKLIMAYLSLQKRLWFKALPLLAILSGICSPAVTKEIPPYSGKYNVGATKQVIAINEPDVFAPGNVSTSFLVTLFYPTLQEPDVPGTTPYLTKVTANQFEEYLQFPNGTLGNYTTRVQWDAPFAETLLQDEGSDSPTLLFGPGLGGPPCECYTLLLSELASKGFTVAALDHTYEQPYVLYPNGSEYYGPPLEYAWSTEEALTAIEHRINDTFAFIDAWPKLAKKLGFASTTDSFGTFGHSIGGAAALAFAQLVDQSLVPAGINLDGSFWGRLNSSAADVARPSLLLGFEGHASAHYDISWDTYTEAQSGWWRVIEVNGTLHSDWSDITFWKELDPPVPTRTGNISGERMVEVETSLVAGFFNWILWGNDESELFDEPDLFYPETVLVAGADGTADD</sequence>
<protein>
    <recommendedName>
        <fullName evidence="1">1-alkyl-2-acetylglycerophosphocholine esterase</fullName>
        <ecNumber evidence="1">3.1.1.47</ecNumber>
    </recommendedName>
</protein>
<dbReference type="EMBL" id="JAKNSF020000017">
    <property type="protein sequence ID" value="KAK7733857.1"/>
    <property type="molecule type" value="Genomic_DNA"/>
</dbReference>
<dbReference type="PANTHER" id="PTHR10272">
    <property type="entry name" value="PLATELET-ACTIVATING FACTOR ACETYLHYDROLASE"/>
    <property type="match status" value="1"/>
</dbReference>
<dbReference type="InterPro" id="IPR029058">
    <property type="entry name" value="AB_hydrolase_fold"/>
</dbReference>
<organism evidence="5 6">
    <name type="scientific">Diaporthe eres</name>
    <name type="common">Phomopsis oblonga</name>
    <dbReference type="NCBI Taxonomy" id="83184"/>
    <lineage>
        <taxon>Eukaryota</taxon>
        <taxon>Fungi</taxon>
        <taxon>Dikarya</taxon>
        <taxon>Ascomycota</taxon>
        <taxon>Pezizomycotina</taxon>
        <taxon>Sordariomycetes</taxon>
        <taxon>Sordariomycetidae</taxon>
        <taxon>Diaporthales</taxon>
        <taxon>Diaporthaceae</taxon>
        <taxon>Diaporthe</taxon>
        <taxon>Diaporthe eres species complex</taxon>
    </lineage>
</organism>
<keyword evidence="4" id="KW-0443">Lipid metabolism</keyword>
<keyword evidence="3" id="KW-0442">Lipid degradation</keyword>
<evidence type="ECO:0000313" key="5">
    <source>
        <dbReference type="EMBL" id="KAK7733857.1"/>
    </source>
</evidence>
<keyword evidence="6" id="KW-1185">Reference proteome</keyword>
<evidence type="ECO:0000256" key="4">
    <source>
        <dbReference type="ARBA" id="ARBA00023098"/>
    </source>
</evidence>
<evidence type="ECO:0000256" key="3">
    <source>
        <dbReference type="ARBA" id="ARBA00022963"/>
    </source>
</evidence>
<dbReference type="Gene3D" id="3.40.50.1820">
    <property type="entry name" value="alpha/beta hydrolase"/>
    <property type="match status" value="1"/>
</dbReference>
<comment type="caution">
    <text evidence="5">The sequence shown here is derived from an EMBL/GenBank/DDBJ whole genome shotgun (WGS) entry which is preliminary data.</text>
</comment>